<dbReference type="Gene3D" id="2.40.10.10">
    <property type="entry name" value="Trypsin-like serine proteases"/>
    <property type="match status" value="2"/>
</dbReference>
<proteinExistence type="inferred from homology"/>
<dbReference type="PANTHER" id="PTHR43343:SF3">
    <property type="entry name" value="PROTEASE DO-LIKE 8, CHLOROPLASTIC"/>
    <property type="match status" value="1"/>
</dbReference>
<evidence type="ECO:0000256" key="4">
    <source>
        <dbReference type="SAM" id="MobiDB-lite"/>
    </source>
</evidence>
<name>A0A095ZRU1_9MICC</name>
<dbReference type="InterPro" id="IPR043504">
    <property type="entry name" value="Peptidase_S1_PA_chymotrypsin"/>
</dbReference>
<feature type="region of interest" description="Disordered" evidence="4">
    <location>
        <begin position="126"/>
        <end position="153"/>
    </location>
</feature>
<accession>A0A095ZRU1</accession>
<feature type="transmembrane region" description="Helical" evidence="5">
    <location>
        <begin position="96"/>
        <end position="121"/>
    </location>
</feature>
<dbReference type="PROSITE" id="PS50106">
    <property type="entry name" value="PDZ"/>
    <property type="match status" value="1"/>
</dbReference>
<evidence type="ECO:0000256" key="1">
    <source>
        <dbReference type="ARBA" id="ARBA00010541"/>
    </source>
</evidence>
<dbReference type="SUPFAM" id="SSF50156">
    <property type="entry name" value="PDZ domain-like"/>
    <property type="match status" value="1"/>
</dbReference>
<evidence type="ECO:0000313" key="8">
    <source>
        <dbReference type="Proteomes" id="UP000053528"/>
    </source>
</evidence>
<keyword evidence="5" id="KW-0812">Transmembrane</keyword>
<dbReference type="PANTHER" id="PTHR43343">
    <property type="entry name" value="PEPTIDASE S12"/>
    <property type="match status" value="1"/>
</dbReference>
<dbReference type="AlphaFoldDB" id="A0A095ZRU1"/>
<gene>
    <name evidence="7" type="ORF">HMPREF2128_00650</name>
</gene>
<evidence type="ECO:0000256" key="3">
    <source>
        <dbReference type="ARBA" id="ARBA00022801"/>
    </source>
</evidence>
<feature type="region of interest" description="Disordered" evidence="4">
    <location>
        <begin position="292"/>
        <end position="323"/>
    </location>
</feature>
<feature type="compositionally biased region" description="Low complexity" evidence="4">
    <location>
        <begin position="33"/>
        <end position="76"/>
    </location>
</feature>
<dbReference type="Proteomes" id="UP000053528">
    <property type="component" value="Unassembled WGS sequence"/>
</dbReference>
<dbReference type="Pfam" id="PF13365">
    <property type="entry name" value="Trypsin_2"/>
    <property type="match status" value="1"/>
</dbReference>
<keyword evidence="5" id="KW-1133">Transmembrane helix</keyword>
<dbReference type="PRINTS" id="PR00834">
    <property type="entry name" value="PROTEASES2C"/>
</dbReference>
<dbReference type="SUPFAM" id="SSF50494">
    <property type="entry name" value="Trypsin-like serine proteases"/>
    <property type="match status" value="1"/>
</dbReference>
<evidence type="ECO:0000259" key="6">
    <source>
        <dbReference type="PROSITE" id="PS50106"/>
    </source>
</evidence>
<comment type="caution">
    <text evidence="7">The sequence shown here is derived from an EMBL/GenBank/DDBJ whole genome shotgun (WGS) entry which is preliminary data.</text>
</comment>
<keyword evidence="2" id="KW-0645">Protease</keyword>
<evidence type="ECO:0000256" key="2">
    <source>
        <dbReference type="ARBA" id="ARBA00022670"/>
    </source>
</evidence>
<evidence type="ECO:0000313" key="7">
    <source>
        <dbReference type="EMBL" id="KGF21267.1"/>
    </source>
</evidence>
<dbReference type="Gene3D" id="2.30.42.10">
    <property type="match status" value="1"/>
</dbReference>
<dbReference type="RefSeq" id="WP_035754430.1">
    <property type="nucleotide sequence ID" value="NZ_JRNH01000004.1"/>
</dbReference>
<feature type="domain" description="PDZ" evidence="6">
    <location>
        <begin position="387"/>
        <end position="474"/>
    </location>
</feature>
<dbReference type="EMBL" id="JRNH01000004">
    <property type="protein sequence ID" value="KGF21267.1"/>
    <property type="molecule type" value="Genomic_DNA"/>
</dbReference>
<keyword evidence="5" id="KW-0472">Membrane</keyword>
<keyword evidence="3" id="KW-0378">Hydrolase</keyword>
<dbReference type="InterPro" id="IPR001940">
    <property type="entry name" value="Peptidase_S1C"/>
</dbReference>
<feature type="region of interest" description="Disordered" evidence="4">
    <location>
        <begin position="1"/>
        <end position="95"/>
    </location>
</feature>
<organism evidence="7 8">
    <name type="scientific">Pseudoglutamicibacter albus DNF00011</name>
    <dbReference type="NCBI Taxonomy" id="1401063"/>
    <lineage>
        <taxon>Bacteria</taxon>
        <taxon>Bacillati</taxon>
        <taxon>Actinomycetota</taxon>
        <taxon>Actinomycetes</taxon>
        <taxon>Micrococcales</taxon>
        <taxon>Micrococcaceae</taxon>
        <taxon>Pseudoglutamicibacter</taxon>
    </lineage>
</organism>
<dbReference type="GO" id="GO:0004252">
    <property type="term" value="F:serine-type endopeptidase activity"/>
    <property type="evidence" value="ECO:0007669"/>
    <property type="project" value="InterPro"/>
</dbReference>
<dbReference type="GO" id="GO:0006508">
    <property type="term" value="P:proteolysis"/>
    <property type="evidence" value="ECO:0007669"/>
    <property type="project" value="UniProtKB-KW"/>
</dbReference>
<comment type="similarity">
    <text evidence="1">Belongs to the peptidase S1C family.</text>
</comment>
<dbReference type="InterPro" id="IPR009003">
    <property type="entry name" value="Peptidase_S1_PA"/>
</dbReference>
<sequence length="490" mass="50738">MSNSYPAGQQGYPGNQNQPGQQHTQPPPPSPGPQQQQEPVQTQHPTQAQQPTQTQQPTQAQQSPQYYTQQVGQQPHESQSSGGRKKKERGTSRRPGWGIVAGALILGAVAGGGAGAGVVAFNHSDSGQNPAANSPAAQQAYQEQFGGDPKSATPVSLAAATAMPSVVTISASDGKQSGTGSGVFISEDGYVLTNQHVATLSGASDKATIEVQTSDGTTYPARLVGQDPLYDLAVVKIDNPGDTKFTPIKFADMNDVNVGSEAVAIGAPLGLPNTVSTGIISNRERSISIASSAVKSTPEDDPNNKDLPEFRIPGQEQRQQPSGRISINVLQTDASINHGNSGGALVNDKGELIGVNVAIYSPSAQSGSIGLGFAVPGDIAQRVAQELMSNGKATHGQLGLMARAQPSNAGRSTIFTEGAVVSEVVPDSPAAKAGIQKDDVITKVNDKRMNDAVDLTATIRSYPEGATVKVTVKRNGEEHTMDVTLGGTDA</sequence>
<dbReference type="InterPro" id="IPR001478">
    <property type="entry name" value="PDZ"/>
</dbReference>
<evidence type="ECO:0000256" key="5">
    <source>
        <dbReference type="SAM" id="Phobius"/>
    </source>
</evidence>
<dbReference type="InterPro" id="IPR051201">
    <property type="entry name" value="Chloro_Bact_Ser_Proteases"/>
</dbReference>
<protein>
    <recommendedName>
        <fullName evidence="6">PDZ domain-containing protein</fullName>
    </recommendedName>
</protein>
<reference evidence="7 8" key="1">
    <citation type="submission" date="2014-07" db="EMBL/GenBank/DDBJ databases">
        <authorList>
            <person name="McCorrison J."/>
            <person name="Sanka R."/>
            <person name="Torralba M."/>
            <person name="Gillis M."/>
            <person name="Haft D.H."/>
            <person name="Methe B."/>
            <person name="Sutton G."/>
            <person name="Nelson K.E."/>
        </authorList>
    </citation>
    <scope>NUCLEOTIDE SEQUENCE [LARGE SCALE GENOMIC DNA]</scope>
    <source>
        <strain evidence="7 8">DNF00011</strain>
    </source>
</reference>
<dbReference type="InterPro" id="IPR036034">
    <property type="entry name" value="PDZ_sf"/>
</dbReference>
<feature type="compositionally biased region" description="Low complexity" evidence="4">
    <location>
        <begin position="128"/>
        <end position="142"/>
    </location>
</feature>
<feature type="compositionally biased region" description="Low complexity" evidence="4">
    <location>
        <begin position="1"/>
        <end position="24"/>
    </location>
</feature>
<dbReference type="SMART" id="SM00228">
    <property type="entry name" value="PDZ"/>
    <property type="match status" value="1"/>
</dbReference>
<dbReference type="Pfam" id="PF13180">
    <property type="entry name" value="PDZ_2"/>
    <property type="match status" value="1"/>
</dbReference>